<dbReference type="InterPro" id="IPR045474">
    <property type="entry name" value="GEVED"/>
</dbReference>
<dbReference type="Proteomes" id="UP000248745">
    <property type="component" value="Unassembled WGS sequence"/>
</dbReference>
<sequence length="1400" mass="151088">MIPSVQPGGKPAAESYRRVKLGLLSFLMLLMLPFVQPVKAQTIQIGTGTSVTGTSSVSPVNIYYRYMHVQYLFTAAEINALGITGPQIIDSLGFNVIGAPIYQLPDFSLKMAGTSMTSLLASQYTGTFTTVYTDTGYAPVANTWNMIGFQNSFAWNGVDNIVIEVCYGQVMPTYNSSGTVEYTTNANVMGKSYTSDGTMACGQVPTANQYNRPNTKLHFSNYPACTGAPSITSQTASPMNSCASATQTLFVNVANANGYTFQWEKAAAAGGPWTPIAGATGMTYTFSVTGNAYYHVVVTCTASGNATTGSDIQVISTPPTYANLPYVQDFENWQNYCDTLDVPSGNWTNQPSRGNTSWRRNDQGATAAGWYSPASGMYSPTAYSGSYSACFNTYGTQNGTPALTTPGNLDLYVNCSATTGPKELYFYYINKYNSYKGDTLSVLVSTDGGATFSLVSTFDTATSWIQKMVPIASNAAQTVIRFSAKRTITDLSNIGIDSVYIAEPCNGLPTAGVITPAGPLASCPGYSTILTATGTSLAGNLSYQWIQKANGATTWTNAVGGSGATTTIYTTPVLNDTIEYRMVVTCLGGNLRDTTPVMVIDVDRPRYASIPFVEDFESWGTRCYPTDIPSPYWSTNPSTGTQSWRRHDQGASANWNSPTSYLYSPAAQHGSYSARFHSGWSSAGTTGTMDLFVDCSTMLGNKELQFYYVNASGSDSLKIQLSTDGGATFTPLAAYSVATSWTMYAVPVASNSAQTVIRFIARADYGSTDIGLDYVRVLPPCAGNPVAGNIEPTTPCANTDFQIGLQNNSQSAGLSYQWQMSTNGTTWTSAGLTNATQMIPTANISAATYFRCIVTCTNSNLADTTPAYLAKIAPFYMCYCASTATGDSYSDIGNVTITNNNNTDSLLNNGVATPVNNNPAAINLYTDFRTSVVPTVLYRDSTYNMTVSQINVTTFLGSTVATYIDYDGNGVFDPSEQLFKLVTSSATPYVVSPYTIPSNAKIGVTGMRVIMVYGTSATINPCGTYTYGETEDYLVDLRYPPCDGPSNPGIAKTSDTSMCIGYYFQLTDTTHEKYRSSISWKWQQSNSFGSQWIDVAGSANRDTLTQMFNGTTWYRLQMICDITHDTTYSNIIKINEKPPYKCYCYSIATGGAADTSDIGAFSIGNFVVTIGGPHIMNPLATKGRGDFTDLGPIELYVDSTYAVDLYHILRGKVHADARVTMFMDFNNNLTYDIPDERVVLTSDVSSANGWYVINNITIPKTVIPNVPTGMRVILNNNVGPNIPSDEACGPYTSGETADFTVIFRQANPTGVGSIGKLQQLALYPNPNEGQFRLSFKSQNAIRDLQIAVTNVAGQQLLKENFSNAGTTFTRDFDLSQQARGVYFVEIKADGVRTIEKVVIR</sequence>
<reference evidence="2 3" key="1">
    <citation type="submission" date="2018-06" db="EMBL/GenBank/DDBJ databases">
        <title>Mucibacter soli gen. nov., sp. nov., a new member of the family Chitinophagaceae producing mucin.</title>
        <authorList>
            <person name="Kim M.-K."/>
            <person name="Park S."/>
            <person name="Kim T.-S."/>
            <person name="Joung Y."/>
            <person name="Han J.-H."/>
            <person name="Kim S.B."/>
        </authorList>
    </citation>
    <scope>NUCLEOTIDE SEQUENCE [LARGE SCALE GENOMIC DNA]</scope>
    <source>
        <strain evidence="2 3">R1-15</strain>
    </source>
</reference>
<dbReference type="InterPro" id="IPR013320">
    <property type="entry name" value="ConA-like_dom_sf"/>
</dbReference>
<dbReference type="InterPro" id="IPR000998">
    <property type="entry name" value="MAM_dom"/>
</dbReference>
<feature type="domain" description="MAM" evidence="1">
    <location>
        <begin position="335"/>
        <end position="507"/>
    </location>
</feature>
<dbReference type="InterPro" id="IPR026444">
    <property type="entry name" value="Secre_tail"/>
</dbReference>
<evidence type="ECO:0000259" key="1">
    <source>
        <dbReference type="PROSITE" id="PS50060"/>
    </source>
</evidence>
<evidence type="ECO:0000313" key="2">
    <source>
        <dbReference type="EMBL" id="PZF73155.1"/>
    </source>
</evidence>
<dbReference type="EMBL" id="QKTW01000015">
    <property type="protein sequence ID" value="PZF73155.1"/>
    <property type="molecule type" value="Genomic_DNA"/>
</dbReference>
<keyword evidence="3" id="KW-1185">Reference proteome</keyword>
<dbReference type="Pfam" id="PF20009">
    <property type="entry name" value="GEVED"/>
    <property type="match status" value="2"/>
</dbReference>
<name>A0A2W2ACJ8_9BACT</name>
<protein>
    <recommendedName>
        <fullName evidence="1">MAM domain-containing protein</fullName>
    </recommendedName>
</protein>
<dbReference type="RefSeq" id="WP_110998732.1">
    <property type="nucleotide sequence ID" value="NZ_QKTW01000015.1"/>
</dbReference>
<dbReference type="PROSITE" id="PS50060">
    <property type="entry name" value="MAM_2"/>
    <property type="match status" value="1"/>
</dbReference>
<accession>A0A2W2ACJ8</accession>
<dbReference type="Gene3D" id="2.60.40.2700">
    <property type="match status" value="1"/>
</dbReference>
<dbReference type="NCBIfam" id="TIGR04183">
    <property type="entry name" value="Por_Secre_tail"/>
    <property type="match status" value="1"/>
</dbReference>
<organism evidence="2 3">
    <name type="scientific">Taibaiella soli</name>
    <dbReference type="NCBI Taxonomy" id="1649169"/>
    <lineage>
        <taxon>Bacteria</taxon>
        <taxon>Pseudomonadati</taxon>
        <taxon>Bacteroidota</taxon>
        <taxon>Chitinophagia</taxon>
        <taxon>Chitinophagales</taxon>
        <taxon>Chitinophagaceae</taxon>
        <taxon>Taibaiella</taxon>
    </lineage>
</organism>
<dbReference type="GO" id="GO:0016020">
    <property type="term" value="C:membrane"/>
    <property type="evidence" value="ECO:0007669"/>
    <property type="project" value="InterPro"/>
</dbReference>
<evidence type="ECO:0000313" key="3">
    <source>
        <dbReference type="Proteomes" id="UP000248745"/>
    </source>
</evidence>
<dbReference type="OrthoDB" id="614723at2"/>
<dbReference type="Pfam" id="PF18962">
    <property type="entry name" value="Por_Secre_tail"/>
    <property type="match status" value="1"/>
</dbReference>
<dbReference type="GO" id="GO:0004553">
    <property type="term" value="F:hydrolase activity, hydrolyzing O-glycosyl compounds"/>
    <property type="evidence" value="ECO:0007669"/>
    <property type="project" value="UniProtKB-ARBA"/>
</dbReference>
<gene>
    <name evidence="2" type="ORF">DN068_09800</name>
</gene>
<dbReference type="SUPFAM" id="SSF49899">
    <property type="entry name" value="Concanavalin A-like lectins/glucanases"/>
    <property type="match status" value="1"/>
</dbReference>
<dbReference type="GO" id="GO:0005975">
    <property type="term" value="P:carbohydrate metabolic process"/>
    <property type="evidence" value="ECO:0007669"/>
    <property type="project" value="UniProtKB-ARBA"/>
</dbReference>
<proteinExistence type="predicted"/>
<comment type="caution">
    <text evidence="2">The sequence shown here is derived from an EMBL/GenBank/DDBJ whole genome shotgun (WGS) entry which is preliminary data.</text>
</comment>
<dbReference type="Gene3D" id="2.60.120.200">
    <property type="match status" value="2"/>
</dbReference>